<keyword evidence="5 7" id="KW-0472">Membrane</keyword>
<evidence type="ECO:0000256" key="4">
    <source>
        <dbReference type="ARBA" id="ARBA00022989"/>
    </source>
</evidence>
<dbReference type="Gene3D" id="1.20.1250.20">
    <property type="entry name" value="MFS general substrate transporter like domains"/>
    <property type="match status" value="1"/>
</dbReference>
<evidence type="ECO:0000256" key="6">
    <source>
        <dbReference type="SAM" id="MobiDB-lite"/>
    </source>
</evidence>
<feature type="transmembrane region" description="Helical" evidence="7">
    <location>
        <begin position="126"/>
        <end position="144"/>
    </location>
</feature>
<keyword evidence="3 7" id="KW-0812">Transmembrane</keyword>
<proteinExistence type="predicted"/>
<evidence type="ECO:0000313" key="9">
    <source>
        <dbReference type="Proteomes" id="UP001142400"/>
    </source>
</evidence>
<dbReference type="RefSeq" id="WP_257631660.1">
    <property type="nucleotide sequence ID" value="NZ_JANIIC010000016.1"/>
</dbReference>
<evidence type="ECO:0000256" key="5">
    <source>
        <dbReference type="ARBA" id="ARBA00023136"/>
    </source>
</evidence>
<evidence type="ECO:0000256" key="3">
    <source>
        <dbReference type="ARBA" id="ARBA00022692"/>
    </source>
</evidence>
<feature type="transmembrane region" description="Helical" evidence="7">
    <location>
        <begin position="165"/>
        <end position="189"/>
    </location>
</feature>
<feature type="transmembrane region" description="Helical" evidence="7">
    <location>
        <begin position="101"/>
        <end position="120"/>
    </location>
</feature>
<dbReference type="SUPFAM" id="SSF103473">
    <property type="entry name" value="MFS general substrate transporter"/>
    <property type="match status" value="1"/>
</dbReference>
<dbReference type="InterPro" id="IPR011701">
    <property type="entry name" value="MFS"/>
</dbReference>
<gene>
    <name evidence="8" type="ORF">NQU54_16095</name>
</gene>
<reference evidence="8" key="1">
    <citation type="submission" date="2022-06" db="EMBL/GenBank/DDBJ databases">
        <title>WGS of actinobacteria.</title>
        <authorList>
            <person name="Thawai C."/>
        </authorList>
    </citation>
    <scope>NUCLEOTIDE SEQUENCE</scope>
    <source>
        <strain evidence="8">DSM 42010</strain>
    </source>
</reference>
<evidence type="ECO:0000313" key="8">
    <source>
        <dbReference type="EMBL" id="MCQ8830545.1"/>
    </source>
</evidence>
<dbReference type="Pfam" id="PF07690">
    <property type="entry name" value="MFS_1"/>
    <property type="match status" value="1"/>
</dbReference>
<sequence length="498" mass="52127">MTDAGTAEEAGSVTPDGAGAHAADESVEPNPLADRRFLVFAAGNAANNVGEALYATALPLLAYQLTDSLVVMAWLAAAVPVSDLFAPALGAWADRRGVRGLIVQGLLAQAGAALAMNLLLLGGHSAPWLLFLCAVVLETGGLAYRTGWMTGVPAQFPDCPVRARGTLNSLFLATTLAGPLLVAALLPWVGYQGLLWLNLPTFFAPLVVWAVGVRPARSAPASPHKTAPVSPDETAPVSPDETAPVSPDKTAPAPSHEGGRTEGGPRRTAPRWVKRRAAGAQARAGAEAPPSRIRDGWDAIRQDKRISVMLVADMVLSAVCGTGLTSLIVYHLRHGWALSGQQAGLAIAGMNVASLVGNLLVSQRRRLRPWTPMTLGVAARSVALILMIVPIWPVFMFAVVLGALGQGAVMATVVMARVRYLPPGVLGRASGLIWLLTGGAALLSPVFVSALDDVVGTPPTFLVLGIATTTVLLHLRLTRAAWRPVPRPQEPARRTNEP</sequence>
<feature type="region of interest" description="Disordered" evidence="6">
    <location>
        <begin position="1"/>
        <end position="28"/>
    </location>
</feature>
<feature type="transmembrane region" description="Helical" evidence="7">
    <location>
        <begin position="310"/>
        <end position="331"/>
    </location>
</feature>
<comment type="subcellular location">
    <subcellularLocation>
        <location evidence="1">Cell membrane</location>
        <topology evidence="1">Multi-pass membrane protein</topology>
    </subcellularLocation>
</comment>
<feature type="transmembrane region" description="Helical" evidence="7">
    <location>
        <begin position="69"/>
        <end position="89"/>
    </location>
</feature>
<evidence type="ECO:0000256" key="1">
    <source>
        <dbReference type="ARBA" id="ARBA00004651"/>
    </source>
</evidence>
<dbReference type="Proteomes" id="UP001142400">
    <property type="component" value="Unassembled WGS sequence"/>
</dbReference>
<feature type="transmembrane region" description="Helical" evidence="7">
    <location>
        <begin position="373"/>
        <end position="392"/>
    </location>
</feature>
<feature type="transmembrane region" description="Helical" evidence="7">
    <location>
        <begin position="343"/>
        <end position="361"/>
    </location>
</feature>
<feature type="transmembrane region" description="Helical" evidence="7">
    <location>
        <begin position="457"/>
        <end position="477"/>
    </location>
</feature>
<accession>A0A9X2LWK8</accession>
<name>A0A9X2LWK8_STRMQ</name>
<feature type="compositionally biased region" description="Basic residues" evidence="6">
    <location>
        <begin position="268"/>
        <end position="277"/>
    </location>
</feature>
<feature type="transmembrane region" description="Helical" evidence="7">
    <location>
        <begin position="398"/>
        <end position="420"/>
    </location>
</feature>
<keyword evidence="4 7" id="KW-1133">Transmembrane helix</keyword>
<dbReference type="EMBL" id="JANIIC010000016">
    <property type="protein sequence ID" value="MCQ8830545.1"/>
    <property type="molecule type" value="Genomic_DNA"/>
</dbReference>
<evidence type="ECO:0000256" key="2">
    <source>
        <dbReference type="ARBA" id="ARBA00022475"/>
    </source>
</evidence>
<dbReference type="GO" id="GO:0005886">
    <property type="term" value="C:plasma membrane"/>
    <property type="evidence" value="ECO:0007669"/>
    <property type="project" value="UniProtKB-SubCell"/>
</dbReference>
<feature type="compositionally biased region" description="Low complexity" evidence="6">
    <location>
        <begin position="278"/>
        <end position="288"/>
    </location>
</feature>
<evidence type="ECO:0000256" key="7">
    <source>
        <dbReference type="SAM" id="Phobius"/>
    </source>
</evidence>
<keyword evidence="2" id="KW-1003">Cell membrane</keyword>
<dbReference type="PANTHER" id="PTHR23513">
    <property type="entry name" value="INTEGRAL MEMBRANE EFFLUX PROTEIN-RELATED"/>
    <property type="match status" value="1"/>
</dbReference>
<feature type="transmembrane region" description="Helical" evidence="7">
    <location>
        <begin position="195"/>
        <end position="213"/>
    </location>
</feature>
<feature type="region of interest" description="Disordered" evidence="6">
    <location>
        <begin position="219"/>
        <end position="291"/>
    </location>
</feature>
<dbReference type="PANTHER" id="PTHR23513:SF6">
    <property type="entry name" value="MAJOR FACILITATOR SUPERFAMILY ASSOCIATED DOMAIN-CONTAINING PROTEIN"/>
    <property type="match status" value="1"/>
</dbReference>
<protein>
    <submittedName>
        <fullName evidence="8">MFS transporter</fullName>
    </submittedName>
</protein>
<dbReference type="GO" id="GO:0022857">
    <property type="term" value="F:transmembrane transporter activity"/>
    <property type="evidence" value="ECO:0007669"/>
    <property type="project" value="InterPro"/>
</dbReference>
<dbReference type="InterPro" id="IPR036259">
    <property type="entry name" value="MFS_trans_sf"/>
</dbReference>
<comment type="caution">
    <text evidence="8">The sequence shown here is derived from an EMBL/GenBank/DDBJ whole genome shotgun (WGS) entry which is preliminary data.</text>
</comment>
<organism evidence="8 9">
    <name type="scientific">Streptomyces malaysiensis subsp. samsunensis</name>
    <dbReference type="NCBI Taxonomy" id="459658"/>
    <lineage>
        <taxon>Bacteria</taxon>
        <taxon>Bacillati</taxon>
        <taxon>Actinomycetota</taxon>
        <taxon>Actinomycetes</taxon>
        <taxon>Kitasatosporales</taxon>
        <taxon>Streptomycetaceae</taxon>
        <taxon>Streptomyces</taxon>
        <taxon>Streptomyces violaceusniger group</taxon>
    </lineage>
</organism>
<keyword evidence="9" id="KW-1185">Reference proteome</keyword>
<dbReference type="AlphaFoldDB" id="A0A9X2LWK8"/>
<feature type="transmembrane region" description="Helical" evidence="7">
    <location>
        <begin position="432"/>
        <end position="451"/>
    </location>
</feature>